<dbReference type="Gene3D" id="1.20.1070.10">
    <property type="entry name" value="Rhodopsin 7-helix transmembrane proteins"/>
    <property type="match status" value="1"/>
</dbReference>
<dbReference type="Proteomes" id="UP000887568">
    <property type="component" value="Unplaced"/>
</dbReference>
<evidence type="ECO:0000256" key="6">
    <source>
        <dbReference type="ARBA" id="ARBA00023157"/>
    </source>
</evidence>
<keyword evidence="2 9" id="KW-0812">Transmembrane</keyword>
<dbReference type="SUPFAM" id="SSF81321">
    <property type="entry name" value="Family A G protein-coupled receptor-like"/>
    <property type="match status" value="1"/>
</dbReference>
<sequence length="370" mass="41463">MSMTSDEMPLFVGIVNMSTGDGKNEGNSSLGAGPGDDEDIGDPVSTVKVIITVLFTLVFLVGVLGNILVIVAATGRLRGLQKSMSVFILNLSVADLLYLLICLPFQATIITLPSWIFGGFMCKIVQFLTYVSMCASIFTLVAMSMDRYFAVAYPLKFFGVRTLKNSISIIVLIWVLAVGCSAPFLHVFLIHTIEDGDGVVLSYCVEWGWNNRTQRKRYYAFLFAACYMVPLLLMILSYVLILRTLWRTFKPNSEDTDSSSNKAKKKVTMIVSVVVLAFGICWLPHHVMYMWINFGKFPLTDGTLALKMMAVTLSSLNSSLNPIIYSIMSENFRQALKRCIARCTSSRERTKVVPRHYRLKLLRSKRSFHV</sequence>
<comment type="subcellular location">
    <subcellularLocation>
        <location evidence="1">Membrane</location>
        <topology evidence="1">Multi-pass membrane protein</topology>
    </subcellularLocation>
</comment>
<keyword evidence="8 9" id="KW-0807">Transducer</keyword>
<dbReference type="PANTHER" id="PTHR45695">
    <property type="entry name" value="LEUCOKININ RECEPTOR-RELATED"/>
    <property type="match status" value="1"/>
</dbReference>
<dbReference type="InterPro" id="IPR000405">
    <property type="entry name" value="Galanin_rcpt"/>
</dbReference>
<dbReference type="Pfam" id="PF00001">
    <property type="entry name" value="7tm_1"/>
    <property type="match status" value="1"/>
</dbReference>
<evidence type="ECO:0000256" key="7">
    <source>
        <dbReference type="ARBA" id="ARBA00023170"/>
    </source>
</evidence>
<evidence type="ECO:0000256" key="5">
    <source>
        <dbReference type="ARBA" id="ARBA00023136"/>
    </source>
</evidence>
<keyword evidence="4 9" id="KW-0297">G-protein coupled receptor</keyword>
<evidence type="ECO:0000256" key="8">
    <source>
        <dbReference type="ARBA" id="ARBA00023224"/>
    </source>
</evidence>
<dbReference type="GeneID" id="119734884"/>
<feature type="domain" description="G-protein coupled receptors family 1 profile" evidence="11">
    <location>
        <begin position="65"/>
        <end position="325"/>
    </location>
</feature>
<keyword evidence="13" id="KW-1185">Reference proteome</keyword>
<dbReference type="SMART" id="SM01381">
    <property type="entry name" value="7TM_GPCR_Srsx"/>
    <property type="match status" value="1"/>
</dbReference>
<keyword evidence="5 10" id="KW-0472">Membrane</keyword>
<feature type="transmembrane region" description="Helical" evidence="10">
    <location>
        <begin position="96"/>
        <end position="118"/>
    </location>
</feature>
<feature type="transmembrane region" description="Helical" evidence="10">
    <location>
        <begin position="218"/>
        <end position="246"/>
    </location>
</feature>
<comment type="similarity">
    <text evidence="9">Belongs to the G-protein coupled receptor 1 family.</text>
</comment>
<dbReference type="OrthoDB" id="2132067at2759"/>
<keyword evidence="3 10" id="KW-1133">Transmembrane helix</keyword>
<accession>A0A914AKB6</accession>
<feature type="transmembrane region" description="Helical" evidence="10">
    <location>
        <begin position="49"/>
        <end position="75"/>
    </location>
</feature>
<keyword evidence="6" id="KW-1015">Disulfide bond</keyword>
<dbReference type="OMA" id="YSIMSEN"/>
<dbReference type="PROSITE" id="PS00237">
    <property type="entry name" value="G_PROTEIN_RECEP_F1_1"/>
    <property type="match status" value="1"/>
</dbReference>
<feature type="transmembrane region" description="Helical" evidence="10">
    <location>
        <begin position="166"/>
        <end position="193"/>
    </location>
</feature>
<dbReference type="PRINTS" id="PR00237">
    <property type="entry name" value="GPCRRHODOPSN"/>
</dbReference>
<evidence type="ECO:0000256" key="4">
    <source>
        <dbReference type="ARBA" id="ARBA00023040"/>
    </source>
</evidence>
<keyword evidence="7 9" id="KW-0675">Receptor</keyword>
<evidence type="ECO:0000256" key="9">
    <source>
        <dbReference type="RuleBase" id="RU000688"/>
    </source>
</evidence>
<dbReference type="PRINTS" id="PR00663">
    <property type="entry name" value="GALANINR"/>
</dbReference>
<reference evidence="12" key="1">
    <citation type="submission" date="2022-11" db="UniProtKB">
        <authorList>
            <consortium name="EnsemblMetazoa"/>
        </authorList>
    </citation>
    <scope>IDENTIFICATION</scope>
</reference>
<dbReference type="RefSeq" id="XP_038064430.1">
    <property type="nucleotide sequence ID" value="XM_038208502.1"/>
</dbReference>
<evidence type="ECO:0000313" key="12">
    <source>
        <dbReference type="EnsemblMetazoa" id="XP_038064430.1"/>
    </source>
</evidence>
<organism evidence="12 13">
    <name type="scientific">Patiria miniata</name>
    <name type="common">Bat star</name>
    <name type="synonym">Asterina miniata</name>
    <dbReference type="NCBI Taxonomy" id="46514"/>
    <lineage>
        <taxon>Eukaryota</taxon>
        <taxon>Metazoa</taxon>
        <taxon>Echinodermata</taxon>
        <taxon>Eleutherozoa</taxon>
        <taxon>Asterozoa</taxon>
        <taxon>Asteroidea</taxon>
        <taxon>Valvatacea</taxon>
        <taxon>Valvatida</taxon>
        <taxon>Asterinidae</taxon>
        <taxon>Patiria</taxon>
    </lineage>
</organism>
<evidence type="ECO:0000256" key="1">
    <source>
        <dbReference type="ARBA" id="ARBA00004141"/>
    </source>
</evidence>
<evidence type="ECO:0000256" key="2">
    <source>
        <dbReference type="ARBA" id="ARBA00022692"/>
    </source>
</evidence>
<dbReference type="InterPro" id="IPR017452">
    <property type="entry name" value="GPCR_Rhodpsn_7TM"/>
</dbReference>
<dbReference type="GO" id="GO:0004930">
    <property type="term" value="F:G protein-coupled receptor activity"/>
    <property type="evidence" value="ECO:0007669"/>
    <property type="project" value="UniProtKB-KW"/>
</dbReference>
<dbReference type="PANTHER" id="PTHR45695:SF34">
    <property type="entry name" value="GALANIN RECEPTOR 2B-LIKE"/>
    <property type="match status" value="1"/>
</dbReference>
<proteinExistence type="inferred from homology"/>
<protein>
    <recommendedName>
        <fullName evidence="11">G-protein coupled receptors family 1 profile domain-containing protein</fullName>
    </recommendedName>
</protein>
<evidence type="ECO:0000313" key="13">
    <source>
        <dbReference type="Proteomes" id="UP000887568"/>
    </source>
</evidence>
<dbReference type="PROSITE" id="PS50262">
    <property type="entry name" value="G_PROTEIN_RECEP_F1_2"/>
    <property type="match status" value="1"/>
</dbReference>
<dbReference type="EnsemblMetazoa" id="XM_038208502.1">
    <property type="protein sequence ID" value="XP_038064430.1"/>
    <property type="gene ID" value="LOC119734884"/>
</dbReference>
<dbReference type="InterPro" id="IPR000276">
    <property type="entry name" value="GPCR_Rhodpsn"/>
</dbReference>
<feature type="transmembrane region" description="Helical" evidence="10">
    <location>
        <begin position="304"/>
        <end position="328"/>
    </location>
</feature>
<dbReference type="GO" id="GO:0005886">
    <property type="term" value="C:plasma membrane"/>
    <property type="evidence" value="ECO:0007669"/>
    <property type="project" value="TreeGrafter"/>
</dbReference>
<name>A0A914AKB6_PATMI</name>
<feature type="transmembrane region" description="Helical" evidence="10">
    <location>
        <begin position="124"/>
        <end position="145"/>
    </location>
</feature>
<dbReference type="AlphaFoldDB" id="A0A914AKB6"/>
<evidence type="ECO:0000256" key="3">
    <source>
        <dbReference type="ARBA" id="ARBA00022989"/>
    </source>
</evidence>
<evidence type="ECO:0000259" key="11">
    <source>
        <dbReference type="PROSITE" id="PS50262"/>
    </source>
</evidence>
<evidence type="ECO:0000256" key="10">
    <source>
        <dbReference type="SAM" id="Phobius"/>
    </source>
</evidence>
<feature type="transmembrane region" description="Helical" evidence="10">
    <location>
        <begin position="267"/>
        <end position="292"/>
    </location>
</feature>